<dbReference type="SUPFAM" id="SSF55874">
    <property type="entry name" value="ATPase domain of HSP90 chaperone/DNA topoisomerase II/histidine kinase"/>
    <property type="match status" value="1"/>
</dbReference>
<dbReference type="Pfam" id="PF14501">
    <property type="entry name" value="HATPase_c_5"/>
    <property type="match status" value="1"/>
</dbReference>
<dbReference type="EMBL" id="DVJN01000212">
    <property type="protein sequence ID" value="HIS93540.1"/>
    <property type="molecule type" value="Genomic_DNA"/>
</dbReference>
<sequence>MKILDALLARWMEGRVAKYQNALMARHCEEVQHIYATMRAWRHDYHNHIQAMLALVDEPDELRAYLSALNDDLARVDPVLKTGNLMVDAILNSKLSLIRAHGVAVSARAALPPEVRVPPVDLCAIVGNLLDNALEACLRQGEGQERFIRVYMGVLKEQLYISVVNTMAGGRSRALRSEKGEGHGLGLGRVDGLVGKHGGFVNRQREEGVFATEILLPLPSAPFAP</sequence>
<evidence type="ECO:0000256" key="3">
    <source>
        <dbReference type="ARBA" id="ARBA00022777"/>
    </source>
</evidence>
<accession>A0A9D1G322</accession>
<dbReference type="PANTHER" id="PTHR40448">
    <property type="entry name" value="TWO-COMPONENT SENSOR HISTIDINE KINASE"/>
    <property type="match status" value="1"/>
</dbReference>
<keyword evidence="3" id="KW-0418">Kinase</keyword>
<evidence type="ECO:0000256" key="1">
    <source>
        <dbReference type="ARBA" id="ARBA00022553"/>
    </source>
</evidence>
<dbReference type="Proteomes" id="UP000824140">
    <property type="component" value="Unassembled WGS sequence"/>
</dbReference>
<keyword evidence="2" id="KW-0808">Transferase</keyword>
<name>A0A9D1G322_9FIRM</name>
<gene>
    <name evidence="5" type="ORF">IAA84_11030</name>
</gene>
<dbReference type="InterPro" id="IPR036890">
    <property type="entry name" value="HATPase_C_sf"/>
</dbReference>
<evidence type="ECO:0000256" key="2">
    <source>
        <dbReference type="ARBA" id="ARBA00022679"/>
    </source>
</evidence>
<dbReference type="GO" id="GO:0000155">
    <property type="term" value="F:phosphorelay sensor kinase activity"/>
    <property type="evidence" value="ECO:0007669"/>
    <property type="project" value="InterPro"/>
</dbReference>
<reference evidence="5" key="1">
    <citation type="submission" date="2020-10" db="EMBL/GenBank/DDBJ databases">
        <authorList>
            <person name="Gilroy R."/>
        </authorList>
    </citation>
    <scope>NUCLEOTIDE SEQUENCE</scope>
    <source>
        <strain evidence="5">13766</strain>
    </source>
</reference>
<dbReference type="InterPro" id="IPR016120">
    <property type="entry name" value="Sig_transdc_His_kin_SpoOB"/>
</dbReference>
<reference evidence="5" key="2">
    <citation type="journal article" date="2021" name="PeerJ">
        <title>Extensive microbial diversity within the chicken gut microbiome revealed by metagenomics and culture.</title>
        <authorList>
            <person name="Gilroy R."/>
            <person name="Ravi A."/>
            <person name="Getino M."/>
            <person name="Pursley I."/>
            <person name="Horton D.L."/>
            <person name="Alikhan N.F."/>
            <person name="Baker D."/>
            <person name="Gharbi K."/>
            <person name="Hall N."/>
            <person name="Watson M."/>
            <person name="Adriaenssens E.M."/>
            <person name="Foster-Nyarko E."/>
            <person name="Jarju S."/>
            <person name="Secka A."/>
            <person name="Antonio M."/>
            <person name="Oren A."/>
            <person name="Chaudhuri R.R."/>
            <person name="La Ragione R."/>
            <person name="Hildebrand F."/>
            <person name="Pallen M.J."/>
        </authorList>
    </citation>
    <scope>NUCLEOTIDE SEQUENCE</scope>
    <source>
        <strain evidence="5">13766</strain>
    </source>
</reference>
<dbReference type="CDD" id="cd16935">
    <property type="entry name" value="HATPase_AgrC-ComD-like"/>
    <property type="match status" value="1"/>
</dbReference>
<dbReference type="PANTHER" id="PTHR40448:SF1">
    <property type="entry name" value="TWO-COMPONENT SENSOR HISTIDINE KINASE"/>
    <property type="match status" value="1"/>
</dbReference>
<protein>
    <submittedName>
        <fullName evidence="5">GHKL domain-containing protein</fullName>
    </submittedName>
</protein>
<dbReference type="InterPro" id="IPR032834">
    <property type="entry name" value="NatK-like_C"/>
</dbReference>
<dbReference type="SUPFAM" id="SSF55890">
    <property type="entry name" value="Sporulation response regulatory protein Spo0B"/>
    <property type="match status" value="1"/>
</dbReference>
<feature type="domain" description="Sensor histidine kinase NatK-like C-terminal" evidence="4">
    <location>
        <begin position="119"/>
        <end position="217"/>
    </location>
</feature>
<keyword evidence="1" id="KW-0597">Phosphoprotein</keyword>
<organism evidence="5 6">
    <name type="scientific">Candidatus Alectryocaccomicrobium excrementavium</name>
    <dbReference type="NCBI Taxonomy" id="2840668"/>
    <lineage>
        <taxon>Bacteria</taxon>
        <taxon>Bacillati</taxon>
        <taxon>Bacillota</taxon>
        <taxon>Clostridia</taxon>
        <taxon>Candidatus Alectryocaccomicrobium</taxon>
    </lineage>
</organism>
<evidence type="ECO:0000259" key="4">
    <source>
        <dbReference type="Pfam" id="PF14501"/>
    </source>
</evidence>
<comment type="caution">
    <text evidence="5">The sequence shown here is derived from an EMBL/GenBank/DDBJ whole genome shotgun (WGS) entry which is preliminary data.</text>
</comment>
<proteinExistence type="predicted"/>
<dbReference type="AlphaFoldDB" id="A0A9D1G322"/>
<evidence type="ECO:0000313" key="5">
    <source>
        <dbReference type="EMBL" id="HIS93540.1"/>
    </source>
</evidence>
<evidence type="ECO:0000313" key="6">
    <source>
        <dbReference type="Proteomes" id="UP000824140"/>
    </source>
</evidence>
<dbReference type="GO" id="GO:0042802">
    <property type="term" value="F:identical protein binding"/>
    <property type="evidence" value="ECO:0007669"/>
    <property type="project" value="TreeGrafter"/>
</dbReference>
<dbReference type="Gene3D" id="3.30.565.10">
    <property type="entry name" value="Histidine kinase-like ATPase, C-terminal domain"/>
    <property type="match status" value="1"/>
</dbReference>